<feature type="region of interest" description="Disordered" evidence="1">
    <location>
        <begin position="1"/>
        <end position="139"/>
    </location>
</feature>
<feature type="compositionally biased region" description="Polar residues" evidence="1">
    <location>
        <begin position="207"/>
        <end position="222"/>
    </location>
</feature>
<feature type="compositionally biased region" description="Pro residues" evidence="1">
    <location>
        <begin position="102"/>
        <end position="112"/>
    </location>
</feature>
<organism evidence="2 3">
    <name type="scientific">Pyricularia oryzae</name>
    <name type="common">Rice blast fungus</name>
    <name type="synonym">Magnaporthe oryzae</name>
    <dbReference type="NCBI Taxonomy" id="318829"/>
    <lineage>
        <taxon>Eukaryota</taxon>
        <taxon>Fungi</taxon>
        <taxon>Dikarya</taxon>
        <taxon>Ascomycota</taxon>
        <taxon>Pezizomycotina</taxon>
        <taxon>Sordariomycetes</taxon>
        <taxon>Sordariomycetidae</taxon>
        <taxon>Magnaporthales</taxon>
        <taxon>Pyriculariaceae</taxon>
        <taxon>Pyricularia</taxon>
    </lineage>
</organism>
<dbReference type="GO" id="GO:0005739">
    <property type="term" value="C:mitochondrion"/>
    <property type="evidence" value="ECO:0007669"/>
    <property type="project" value="TreeGrafter"/>
</dbReference>
<dbReference type="AlphaFoldDB" id="A0A4P7NIA9"/>
<evidence type="ECO:0000256" key="1">
    <source>
        <dbReference type="SAM" id="MobiDB-lite"/>
    </source>
</evidence>
<sequence>MASLFKNTVPRAASPLRLPIKQPSSCLRLPLPPQRNQSTTSRGSASENQAMPLGRYYDILLSDPPPYRHLNPLRPPSSAAQEPKEPAEKATSAKPAETPAPSASPTPAPPPADAAEKARIVFGSPLAGPAARAERLRQMREKGKMVAGVLVPPKPEEPDHCCMSGCVNCVWDTFREEMEEWVTASAEAERRLAVGASSDSSAPAASETSVKKTSPSPGQATVVSMDDDGGGSETNWDVGEVKPAEGVKISKDLWSDDLYRDIPVGIREFMKQEKKLKEKHKREGTTGG</sequence>
<feature type="compositionally biased region" description="Polar residues" evidence="1">
    <location>
        <begin position="34"/>
        <end position="49"/>
    </location>
</feature>
<dbReference type="EMBL" id="CP034207">
    <property type="protein sequence ID" value="QBZ61733.1"/>
    <property type="molecule type" value="Genomic_DNA"/>
</dbReference>
<protein>
    <submittedName>
        <fullName evidence="2">Uncharacterized protein</fullName>
    </submittedName>
</protein>
<feature type="region of interest" description="Disordered" evidence="1">
    <location>
        <begin position="193"/>
        <end position="240"/>
    </location>
</feature>
<gene>
    <name evidence="2" type="ORF">PoMZ_08690</name>
</gene>
<dbReference type="Proteomes" id="UP000294847">
    <property type="component" value="Chromosome 4"/>
</dbReference>
<proteinExistence type="predicted"/>
<feature type="compositionally biased region" description="Low complexity" evidence="1">
    <location>
        <begin position="193"/>
        <end position="206"/>
    </location>
</feature>
<dbReference type="PANTHER" id="PTHR21193">
    <property type="entry name" value="OXIDOREDUCTASE-LIKE DOMAIN-CONTAINING PROTEIN 1"/>
    <property type="match status" value="1"/>
</dbReference>
<dbReference type="Pfam" id="PF09791">
    <property type="entry name" value="Oxidored-like"/>
    <property type="match status" value="1"/>
</dbReference>
<feature type="compositionally biased region" description="Low complexity" evidence="1">
    <location>
        <begin position="89"/>
        <end position="101"/>
    </location>
</feature>
<evidence type="ECO:0000313" key="2">
    <source>
        <dbReference type="EMBL" id="QBZ61733.1"/>
    </source>
</evidence>
<reference evidence="2 3" key="1">
    <citation type="journal article" date="2019" name="Mol. Biol. Evol.">
        <title>Blast fungal genomes show frequent chromosomal changes, gene gains and losses, and effector gene turnover.</title>
        <authorList>
            <person name="Gomez Luciano L.B."/>
            <person name="Jason Tsai I."/>
            <person name="Chuma I."/>
            <person name="Tosa Y."/>
            <person name="Chen Y.H."/>
            <person name="Li J.Y."/>
            <person name="Li M.Y."/>
            <person name="Jade Lu M.Y."/>
            <person name="Nakayashiki H."/>
            <person name="Li W.H."/>
        </authorList>
    </citation>
    <scope>NUCLEOTIDE SEQUENCE [LARGE SCALE GENOMIC DNA]</scope>
    <source>
        <strain evidence="2">MZ5-1-6</strain>
    </source>
</reference>
<name>A0A4P7NIA9_PYROR</name>
<evidence type="ECO:0000313" key="3">
    <source>
        <dbReference type="Proteomes" id="UP000294847"/>
    </source>
</evidence>
<dbReference type="InterPro" id="IPR019180">
    <property type="entry name" value="Oxidoreductase-like_N"/>
</dbReference>
<accession>A0A4P7NIA9</accession>
<dbReference type="InterPro" id="IPR039251">
    <property type="entry name" value="OXLD1"/>
</dbReference>
<dbReference type="PANTHER" id="PTHR21193:SF3">
    <property type="entry name" value="OXIDOREDUCTASE-LIKE DOMAIN-CONTAINING PROTEIN 1"/>
    <property type="match status" value="1"/>
</dbReference>